<evidence type="ECO:0000313" key="8">
    <source>
        <dbReference type="Proteomes" id="UP000053688"/>
    </source>
</evidence>
<dbReference type="GO" id="GO:0009253">
    <property type="term" value="P:peptidoglycan catabolic process"/>
    <property type="evidence" value="ECO:0007669"/>
    <property type="project" value="InterPro"/>
</dbReference>
<evidence type="ECO:0000256" key="4">
    <source>
        <dbReference type="ARBA" id="ARBA00022801"/>
    </source>
</evidence>
<dbReference type="SUPFAM" id="SSF54106">
    <property type="entry name" value="LysM domain"/>
    <property type="match status" value="1"/>
</dbReference>
<evidence type="ECO:0000313" key="7">
    <source>
        <dbReference type="EMBL" id="EPE38003.1"/>
    </source>
</evidence>
<keyword evidence="5" id="KW-0961">Cell wall biogenesis/degradation</keyword>
<keyword evidence="8" id="KW-1185">Reference proteome</keyword>
<feature type="domain" description="LysM" evidence="6">
    <location>
        <begin position="405"/>
        <end position="448"/>
    </location>
</feature>
<evidence type="ECO:0000256" key="5">
    <source>
        <dbReference type="ARBA" id="ARBA00023316"/>
    </source>
</evidence>
<dbReference type="Pfam" id="PF01520">
    <property type="entry name" value="Amidase_3"/>
    <property type="match status" value="1"/>
</dbReference>
<sequence length="455" mass="51744">MNTRQVQFFFIFFQISCFFSSSLVFSNTLEDLRVWTSPNETRVVMDFTDEADYSYFILNKPERLVVDFKKTTLNTTLPKNVINNSILTKIRKSTPPNKFTYRLVFELKHKASKLNLFRLSPTPGGQYGHRLVINLSHPKKQLKKVKSNNTIYLNQGISRSFNDIIIAIDAGHGGEDSGSIGPTGKYEKHITLKVSKKLAEKINTMPGIKAILTRSGDYFVNLNKRSEIARKNKANLLVSIHADAFYTPHPRGASVFILNNKRADTEISRWIEDHESHSELLGGTGQVLINKNVDKDVSKTLLDLQFNHSQKESYKLATKILKEIKKFSYLHQKHPVNASLAILKSPDIPSVLVEIGFLSNPIEEKLLSQNDYQNKLAESLARAIVQYLKENPVENSLFFNFPNIRKHKVQPGEFLGKIAQQYSVTINQLRLVNELQSDQLLIGQIIMIPSNSNNL</sequence>
<dbReference type="CDD" id="cd00118">
    <property type="entry name" value="LysM"/>
    <property type="match status" value="1"/>
</dbReference>
<evidence type="ECO:0000256" key="3">
    <source>
        <dbReference type="ARBA" id="ARBA00011901"/>
    </source>
</evidence>
<dbReference type="Gene3D" id="3.40.630.40">
    <property type="entry name" value="Zn-dependent exopeptidases"/>
    <property type="match status" value="1"/>
</dbReference>
<comment type="catalytic activity">
    <reaction evidence="1">
        <text>Hydrolyzes the link between N-acetylmuramoyl residues and L-amino acid residues in certain cell-wall glycopeptides.</text>
        <dbReference type="EC" id="3.5.1.28"/>
    </reaction>
</comment>
<dbReference type="InterPro" id="IPR021731">
    <property type="entry name" value="AMIN_dom"/>
</dbReference>
<keyword evidence="4" id="KW-0378">Hydrolase</keyword>
<dbReference type="InterPro" id="IPR002508">
    <property type="entry name" value="MurNAc-LAA_cat"/>
</dbReference>
<dbReference type="Proteomes" id="UP000053688">
    <property type="component" value="Unassembled WGS sequence"/>
</dbReference>
<dbReference type="Gene3D" id="3.10.350.10">
    <property type="entry name" value="LysM domain"/>
    <property type="match status" value="1"/>
</dbReference>
<dbReference type="AlphaFoldDB" id="S3EIJ0"/>
<dbReference type="EC" id="3.5.1.28" evidence="3"/>
<dbReference type="InterPro" id="IPR036779">
    <property type="entry name" value="LysM_dom_sf"/>
</dbReference>
<evidence type="ECO:0000256" key="2">
    <source>
        <dbReference type="ARBA" id="ARBA00010860"/>
    </source>
</evidence>
<dbReference type="SMART" id="SM00257">
    <property type="entry name" value="LysM"/>
    <property type="match status" value="1"/>
</dbReference>
<protein>
    <recommendedName>
        <fullName evidence="3">N-acetylmuramoyl-L-alanine amidase</fullName>
        <ecNumber evidence="3">3.5.1.28</ecNumber>
    </recommendedName>
</protein>
<dbReference type="EMBL" id="AMSD01000001">
    <property type="protein sequence ID" value="EPE38003.1"/>
    <property type="molecule type" value="Genomic_DNA"/>
</dbReference>
<comment type="similarity">
    <text evidence="2">Belongs to the N-acetylmuramoyl-L-alanine amidase 3 family.</text>
</comment>
<dbReference type="Pfam" id="PF11741">
    <property type="entry name" value="AMIN"/>
    <property type="match status" value="1"/>
</dbReference>
<dbReference type="GO" id="GO:0071555">
    <property type="term" value="P:cell wall organization"/>
    <property type="evidence" value="ECO:0007669"/>
    <property type="project" value="UniProtKB-KW"/>
</dbReference>
<comment type="caution">
    <text evidence="7">The sequence shown here is derived from an EMBL/GenBank/DDBJ whole genome shotgun (WGS) entry which is preliminary data.</text>
</comment>
<dbReference type="Gene3D" id="2.60.40.3500">
    <property type="match status" value="1"/>
</dbReference>
<dbReference type="SMART" id="SM00646">
    <property type="entry name" value="Ami_3"/>
    <property type="match status" value="1"/>
</dbReference>
<dbReference type="GO" id="GO:0008745">
    <property type="term" value="F:N-acetylmuramoyl-L-alanine amidase activity"/>
    <property type="evidence" value="ECO:0007669"/>
    <property type="project" value="UniProtKB-EC"/>
</dbReference>
<dbReference type="PANTHER" id="PTHR30404">
    <property type="entry name" value="N-ACETYLMURAMOYL-L-ALANINE AMIDASE"/>
    <property type="match status" value="1"/>
</dbReference>
<dbReference type="eggNOG" id="COG0860">
    <property type="taxonomic scope" value="Bacteria"/>
</dbReference>
<dbReference type="Pfam" id="PF01476">
    <property type="entry name" value="LysM"/>
    <property type="match status" value="1"/>
</dbReference>
<evidence type="ECO:0000256" key="1">
    <source>
        <dbReference type="ARBA" id="ARBA00001561"/>
    </source>
</evidence>
<dbReference type="PATRIC" id="fig|1236703.3.peg.467"/>
<dbReference type="GO" id="GO:0030288">
    <property type="term" value="C:outer membrane-bounded periplasmic space"/>
    <property type="evidence" value="ECO:0007669"/>
    <property type="project" value="TreeGrafter"/>
</dbReference>
<dbReference type="InterPro" id="IPR050695">
    <property type="entry name" value="N-acetylmuramoyl_amidase_3"/>
</dbReference>
<dbReference type="SUPFAM" id="SSF53187">
    <property type="entry name" value="Zn-dependent exopeptidases"/>
    <property type="match status" value="1"/>
</dbReference>
<organism evidence="7 8">
    <name type="scientific">Candidatus Photodesmus katoptron Akat1</name>
    <dbReference type="NCBI Taxonomy" id="1236703"/>
    <lineage>
        <taxon>Bacteria</taxon>
        <taxon>Pseudomonadati</taxon>
        <taxon>Pseudomonadota</taxon>
        <taxon>Gammaproteobacteria</taxon>
        <taxon>Vibrionales</taxon>
        <taxon>Vibrionaceae</taxon>
        <taxon>Candidatus Photodesmus</taxon>
    </lineage>
</organism>
<dbReference type="STRING" id="28176.CF66_1013"/>
<reference evidence="7 8" key="1">
    <citation type="journal article" date="2014" name="Environ. Microbiol.">
        <title>Genomic signatures of obligate host dependence in the luminous bacterial symbiont of a vertebrate.</title>
        <authorList>
            <person name="Hendry T.A."/>
            <person name="de Wet J.R."/>
            <person name="Dunlap P.V."/>
        </authorList>
    </citation>
    <scope>NUCLEOTIDE SEQUENCE [LARGE SCALE GENOMIC DNA]</scope>
    <source>
        <strain evidence="7 8">Akat1</strain>
    </source>
</reference>
<evidence type="ECO:0000259" key="6">
    <source>
        <dbReference type="PROSITE" id="PS51782"/>
    </source>
</evidence>
<dbReference type="InterPro" id="IPR018392">
    <property type="entry name" value="LysM"/>
</dbReference>
<proteinExistence type="inferred from homology"/>
<gene>
    <name evidence="7" type="ORF">O1U_0466</name>
</gene>
<accession>S3EIJ0</accession>
<dbReference type="PANTHER" id="PTHR30404:SF6">
    <property type="entry name" value="N-ACETYLMURAMOYL-L-ALANINE AMIDASE AMIB"/>
    <property type="match status" value="1"/>
</dbReference>
<dbReference type="PROSITE" id="PS51782">
    <property type="entry name" value="LYSM"/>
    <property type="match status" value="1"/>
</dbReference>
<dbReference type="CDD" id="cd02696">
    <property type="entry name" value="MurNAc-LAA"/>
    <property type="match status" value="1"/>
</dbReference>
<name>S3EIJ0_9GAMM</name>